<keyword evidence="2" id="KW-0812">Transmembrane</keyword>
<organism evidence="3">
    <name type="scientific">Pseudomonas sp. Hg7Tf</name>
    <dbReference type="NCBI Taxonomy" id="3236988"/>
    <lineage>
        <taxon>Bacteria</taxon>
        <taxon>Pseudomonadati</taxon>
        <taxon>Pseudomonadota</taxon>
        <taxon>Gammaproteobacteria</taxon>
        <taxon>Pseudomonadales</taxon>
        <taxon>Pseudomonadaceae</taxon>
        <taxon>Pseudomonas</taxon>
    </lineage>
</organism>
<name>A0AB39I4F9_9PSED</name>
<protein>
    <submittedName>
        <fullName evidence="3">Uncharacterized protein</fullName>
    </submittedName>
</protein>
<feature type="region of interest" description="Disordered" evidence="1">
    <location>
        <begin position="169"/>
        <end position="195"/>
    </location>
</feature>
<sequence length="195" mass="21440">MIDIVSYFEIAAVVIALLVDGVAIHMYREYTPQAKDSLGTGPVLSPNAGEIAHHPGASQGKGCAMATLTDAQVQQMRMRNLEEDEADCHRLGIMHRFMHISALSPTTRASHAARHGWLYTADDIRHWMAKDDNAIDCHCAFTLVLVDERGKPRNSSLLARADVARQKYFSDRERNKQAPGAPAFGGSNGLDLLED</sequence>
<proteinExistence type="predicted"/>
<feature type="transmembrane region" description="Helical" evidence="2">
    <location>
        <begin position="6"/>
        <end position="27"/>
    </location>
</feature>
<accession>A0AB39I4F9</accession>
<evidence type="ECO:0000313" key="3">
    <source>
        <dbReference type="EMBL" id="XDK38298.1"/>
    </source>
</evidence>
<dbReference type="RefSeq" id="WP_280041366.1">
    <property type="nucleotide sequence ID" value="NZ_CP162607.1"/>
</dbReference>
<reference evidence="3" key="1">
    <citation type="submission" date="2024-07" db="EMBL/GenBank/DDBJ databases">
        <title>Identification and characteristics of a novel species of coltsfoot's symbiotic bacteria.</title>
        <authorList>
            <person name="Juszczyk A."/>
            <person name="Jasielczuk I."/>
            <person name="Gurgul A."/>
            <person name="Rogala M."/>
            <person name="Kowalczyk A."/>
            <person name="Szmatola T."/>
            <person name="Kosecka-Strojek M."/>
            <person name="Arent Z."/>
            <person name="Latowski D."/>
        </authorList>
    </citation>
    <scope>NUCLEOTIDE SEQUENCE</scope>
    <source>
        <strain evidence="3">Hg7Tf</strain>
    </source>
</reference>
<dbReference type="AlphaFoldDB" id="A0AB39I4F9"/>
<evidence type="ECO:0000256" key="2">
    <source>
        <dbReference type="SAM" id="Phobius"/>
    </source>
</evidence>
<keyword evidence="2" id="KW-0472">Membrane</keyword>
<dbReference type="EMBL" id="CP162607">
    <property type="protein sequence ID" value="XDK38298.1"/>
    <property type="molecule type" value="Genomic_DNA"/>
</dbReference>
<keyword evidence="2" id="KW-1133">Transmembrane helix</keyword>
<gene>
    <name evidence="3" type="ORF">AB4Y39_06445</name>
</gene>
<evidence type="ECO:0000256" key="1">
    <source>
        <dbReference type="SAM" id="MobiDB-lite"/>
    </source>
</evidence>